<proteinExistence type="predicted"/>
<evidence type="ECO:0000256" key="1">
    <source>
        <dbReference type="SAM" id="MobiDB-lite"/>
    </source>
</evidence>
<accession>A0A8J2I2D0</accession>
<feature type="compositionally biased region" description="Basic and acidic residues" evidence="1">
    <location>
        <begin position="267"/>
        <end position="279"/>
    </location>
</feature>
<dbReference type="AlphaFoldDB" id="A0A8J2I2D0"/>
<feature type="region of interest" description="Disordered" evidence="1">
    <location>
        <begin position="365"/>
        <end position="396"/>
    </location>
</feature>
<dbReference type="GeneID" id="67017949"/>
<evidence type="ECO:0000313" key="3">
    <source>
        <dbReference type="Proteomes" id="UP000676310"/>
    </source>
</evidence>
<dbReference type="Proteomes" id="UP000676310">
    <property type="component" value="Unassembled WGS sequence"/>
</dbReference>
<feature type="region of interest" description="Disordered" evidence="1">
    <location>
        <begin position="1"/>
        <end position="27"/>
    </location>
</feature>
<gene>
    <name evidence="2" type="ORF">ALTATR162_LOCUS6098</name>
</gene>
<name>A0A8J2I2D0_9PLEO</name>
<sequence length="396" mass="45983">MPMMLTPDTLPFSPSKKRPFTHSPYGHQTRTATQCQHEIHPSNSHHTPLCPKCTIYLARGKSDVALKELVAKGGLRPPKHMRNRRWNKARKVYLIAKQRLEKTRKEDQLRWERERAWEEAHQLNTNNVQAAVLSLNPSLCPVCDSLVASYPTTMPEAQVTKYVAWWEKLDALATSHTLVHRHRTALHSRNQNHIHTQTERGNSRLCQIIQAVRRSVQEHNELRLAWEIRQKTEAAIRRKHGLGDCYIGPDFWNEPISGYYSRRAHQNNKDQTRMAERRARGGTARPRLPRSSLSYSETTEDVYVEPHFGETLKQKEEREEWERLVKKTAGEIGYLYFIGGGVDIDHLAIWCEDFDQSNQYLVERNKAPNSETTGDEDVQEDWDDDMDVSEMDVDEA</sequence>
<comment type="caution">
    <text evidence="2">The sequence shown here is derived from an EMBL/GenBank/DDBJ whole genome shotgun (WGS) entry which is preliminary data.</text>
</comment>
<feature type="region of interest" description="Disordered" evidence="1">
    <location>
        <begin position="265"/>
        <end position="291"/>
    </location>
</feature>
<dbReference type="RefSeq" id="XP_043169654.1">
    <property type="nucleotide sequence ID" value="XM_043313719.1"/>
</dbReference>
<organism evidence="2 3">
    <name type="scientific">Alternaria atra</name>
    <dbReference type="NCBI Taxonomy" id="119953"/>
    <lineage>
        <taxon>Eukaryota</taxon>
        <taxon>Fungi</taxon>
        <taxon>Dikarya</taxon>
        <taxon>Ascomycota</taxon>
        <taxon>Pezizomycotina</taxon>
        <taxon>Dothideomycetes</taxon>
        <taxon>Pleosporomycetidae</taxon>
        <taxon>Pleosporales</taxon>
        <taxon>Pleosporineae</taxon>
        <taxon>Pleosporaceae</taxon>
        <taxon>Alternaria</taxon>
        <taxon>Alternaria sect. Ulocladioides</taxon>
    </lineage>
</organism>
<feature type="compositionally biased region" description="Acidic residues" evidence="1">
    <location>
        <begin position="373"/>
        <end position="396"/>
    </location>
</feature>
<dbReference type="OrthoDB" id="3783520at2759"/>
<keyword evidence="3" id="KW-1185">Reference proteome</keyword>
<protein>
    <submittedName>
        <fullName evidence="2">Uncharacterized protein</fullName>
    </submittedName>
</protein>
<reference evidence="2" key="1">
    <citation type="submission" date="2021-05" db="EMBL/GenBank/DDBJ databases">
        <authorList>
            <person name="Stam R."/>
        </authorList>
    </citation>
    <scope>NUCLEOTIDE SEQUENCE</scope>
    <source>
        <strain evidence="2">CS162</strain>
    </source>
</reference>
<dbReference type="EMBL" id="CAJRGZ010000019">
    <property type="protein sequence ID" value="CAG5161802.1"/>
    <property type="molecule type" value="Genomic_DNA"/>
</dbReference>
<evidence type="ECO:0000313" key="2">
    <source>
        <dbReference type="EMBL" id="CAG5161802.1"/>
    </source>
</evidence>